<protein>
    <recommendedName>
        <fullName evidence="3">Response regulatory domain-containing protein</fullName>
    </recommendedName>
</protein>
<dbReference type="Gene3D" id="3.40.50.2300">
    <property type="match status" value="1"/>
</dbReference>
<accession>A0AAW9RM31</accession>
<dbReference type="Proteomes" id="UP001378188">
    <property type="component" value="Unassembled WGS sequence"/>
</dbReference>
<proteinExistence type="predicted"/>
<dbReference type="EMBL" id="JAZHOF010000001">
    <property type="protein sequence ID" value="MEJ8570034.1"/>
    <property type="molecule type" value="Genomic_DNA"/>
</dbReference>
<dbReference type="RefSeq" id="WP_378758886.1">
    <property type="nucleotide sequence ID" value="NZ_JBHRTC010000007.1"/>
</dbReference>
<sequence>MKELHFLLREVPETLEIPERAFAAGNSNRNVSSGQIASYQVCLFSMTTVQIGVHDRKQTIPLAMAEMPPRFGAAGERCVSGQASRAALFLMDNEALALELQGKLRSSGPGWTVMLTRAVDAARAALFAGRVDLAVLVPGPGAKVAIDELIAALHAARTPTILVSDHDEGQADIPAHFVRLSYPVDADRLTSALLSFLTVPAPVSPSHAS</sequence>
<comment type="caution">
    <text evidence="1">The sequence shown here is derived from an EMBL/GenBank/DDBJ whole genome shotgun (WGS) entry which is preliminary data.</text>
</comment>
<evidence type="ECO:0000313" key="1">
    <source>
        <dbReference type="EMBL" id="MEJ8570034.1"/>
    </source>
</evidence>
<dbReference type="AlphaFoldDB" id="A0AAW9RM31"/>
<evidence type="ECO:0000313" key="2">
    <source>
        <dbReference type="Proteomes" id="UP001378188"/>
    </source>
</evidence>
<evidence type="ECO:0008006" key="3">
    <source>
        <dbReference type="Google" id="ProtNLM"/>
    </source>
</evidence>
<name>A0AAW9RM31_9HYPH</name>
<keyword evidence="2" id="KW-1185">Reference proteome</keyword>
<reference evidence="1 2" key="1">
    <citation type="submission" date="2024-02" db="EMBL/GenBank/DDBJ databases">
        <title>Genome analysis and characterization of Microbaculum marinisediminis sp. nov., isolated from marine sediment.</title>
        <authorList>
            <person name="Du Z.-J."/>
            <person name="Ye Y.-Q."/>
            <person name="Zhang Z.-R."/>
            <person name="Yuan S.-M."/>
            <person name="Zhang X.-Y."/>
        </authorList>
    </citation>
    <scope>NUCLEOTIDE SEQUENCE [LARGE SCALE GENOMIC DNA]</scope>
    <source>
        <strain evidence="1 2">SDUM1044001</strain>
    </source>
</reference>
<organism evidence="1 2">
    <name type="scientific">Microbaculum marinum</name>
    <dbReference type="NCBI Taxonomy" id="1764581"/>
    <lineage>
        <taxon>Bacteria</taxon>
        <taxon>Pseudomonadati</taxon>
        <taxon>Pseudomonadota</taxon>
        <taxon>Alphaproteobacteria</taxon>
        <taxon>Hyphomicrobiales</taxon>
        <taxon>Tepidamorphaceae</taxon>
        <taxon>Microbaculum</taxon>
    </lineage>
</organism>
<gene>
    <name evidence="1" type="ORF">V3328_01010</name>
</gene>